<proteinExistence type="predicted"/>
<feature type="domain" description="DUF397" evidence="2">
    <location>
        <begin position="5"/>
        <end position="53"/>
    </location>
</feature>
<feature type="region of interest" description="Disordered" evidence="1">
    <location>
        <begin position="1"/>
        <end position="20"/>
    </location>
</feature>
<gene>
    <name evidence="3" type="ORF">ACFPET_18245</name>
</gene>
<dbReference type="EMBL" id="JBHSDK010000028">
    <property type="protein sequence ID" value="MFC4337148.1"/>
    <property type="molecule type" value="Genomic_DNA"/>
</dbReference>
<dbReference type="InterPro" id="IPR007278">
    <property type="entry name" value="DUF397"/>
</dbReference>
<evidence type="ECO:0000313" key="4">
    <source>
        <dbReference type="Proteomes" id="UP001595823"/>
    </source>
</evidence>
<dbReference type="Proteomes" id="UP001595823">
    <property type="component" value="Unassembled WGS sequence"/>
</dbReference>
<sequence>MLSREWKKSSRSTQGGNCVEVRLGDRGGVEVKDSKLADSPILPGSAADWRAVLGR</sequence>
<accession>A0ABV8U386</accession>
<evidence type="ECO:0000259" key="2">
    <source>
        <dbReference type="Pfam" id="PF04149"/>
    </source>
</evidence>
<keyword evidence="4" id="KW-1185">Reference proteome</keyword>
<comment type="caution">
    <text evidence="3">The sequence shown here is derived from an EMBL/GenBank/DDBJ whole genome shotgun (WGS) entry which is preliminary data.</text>
</comment>
<reference evidence="4" key="1">
    <citation type="journal article" date="2019" name="Int. J. Syst. Evol. Microbiol.">
        <title>The Global Catalogue of Microorganisms (GCM) 10K type strain sequencing project: providing services to taxonomists for standard genome sequencing and annotation.</title>
        <authorList>
            <consortium name="The Broad Institute Genomics Platform"/>
            <consortium name="The Broad Institute Genome Sequencing Center for Infectious Disease"/>
            <person name="Wu L."/>
            <person name="Ma J."/>
        </authorList>
    </citation>
    <scope>NUCLEOTIDE SEQUENCE [LARGE SCALE GENOMIC DNA]</scope>
    <source>
        <strain evidence="4">IBRC-M 10908</strain>
    </source>
</reference>
<evidence type="ECO:0000313" key="3">
    <source>
        <dbReference type="EMBL" id="MFC4337148.1"/>
    </source>
</evidence>
<organism evidence="3 4">
    <name type="scientific">Salininema proteolyticum</name>
    <dbReference type="NCBI Taxonomy" id="1607685"/>
    <lineage>
        <taxon>Bacteria</taxon>
        <taxon>Bacillati</taxon>
        <taxon>Actinomycetota</taxon>
        <taxon>Actinomycetes</taxon>
        <taxon>Glycomycetales</taxon>
        <taxon>Glycomycetaceae</taxon>
        <taxon>Salininema</taxon>
    </lineage>
</organism>
<protein>
    <submittedName>
        <fullName evidence="3">DUF397 domain-containing protein</fullName>
    </submittedName>
</protein>
<name>A0ABV8U386_9ACTN</name>
<dbReference type="RefSeq" id="WP_380623804.1">
    <property type="nucleotide sequence ID" value="NZ_JBHSDK010000028.1"/>
</dbReference>
<evidence type="ECO:0000256" key="1">
    <source>
        <dbReference type="SAM" id="MobiDB-lite"/>
    </source>
</evidence>
<dbReference type="Pfam" id="PF04149">
    <property type="entry name" value="DUF397"/>
    <property type="match status" value="1"/>
</dbReference>